<dbReference type="AlphaFoldDB" id="A0A6A5X732"/>
<keyword evidence="2" id="KW-1185">Reference proteome</keyword>
<proteinExistence type="predicted"/>
<gene>
    <name evidence="1" type="ORF">BU24DRAFT_429055</name>
</gene>
<dbReference type="RefSeq" id="XP_033377087.1">
    <property type="nucleotide sequence ID" value="XM_033529638.1"/>
</dbReference>
<reference evidence="1" key="1">
    <citation type="journal article" date="2020" name="Stud. Mycol.">
        <title>101 Dothideomycetes genomes: a test case for predicting lifestyles and emergence of pathogens.</title>
        <authorList>
            <person name="Haridas S."/>
            <person name="Albert R."/>
            <person name="Binder M."/>
            <person name="Bloem J."/>
            <person name="Labutti K."/>
            <person name="Salamov A."/>
            <person name="Andreopoulos B."/>
            <person name="Baker S."/>
            <person name="Barry K."/>
            <person name="Bills G."/>
            <person name="Bluhm B."/>
            <person name="Cannon C."/>
            <person name="Castanera R."/>
            <person name="Culley D."/>
            <person name="Daum C."/>
            <person name="Ezra D."/>
            <person name="Gonzalez J."/>
            <person name="Henrissat B."/>
            <person name="Kuo A."/>
            <person name="Liang C."/>
            <person name="Lipzen A."/>
            <person name="Lutzoni F."/>
            <person name="Magnuson J."/>
            <person name="Mondo S."/>
            <person name="Nolan M."/>
            <person name="Ohm R."/>
            <person name="Pangilinan J."/>
            <person name="Park H.-J."/>
            <person name="Ramirez L."/>
            <person name="Alfaro M."/>
            <person name="Sun H."/>
            <person name="Tritt A."/>
            <person name="Yoshinaga Y."/>
            <person name="Zwiers L.-H."/>
            <person name="Turgeon B."/>
            <person name="Goodwin S."/>
            <person name="Spatafora J."/>
            <person name="Crous P."/>
            <person name="Grigoriev I."/>
        </authorList>
    </citation>
    <scope>NUCLEOTIDE SEQUENCE</scope>
    <source>
        <strain evidence="1">CBS 175.79</strain>
    </source>
</reference>
<organism evidence="1 2">
    <name type="scientific">Aaosphaeria arxii CBS 175.79</name>
    <dbReference type="NCBI Taxonomy" id="1450172"/>
    <lineage>
        <taxon>Eukaryota</taxon>
        <taxon>Fungi</taxon>
        <taxon>Dikarya</taxon>
        <taxon>Ascomycota</taxon>
        <taxon>Pezizomycotina</taxon>
        <taxon>Dothideomycetes</taxon>
        <taxon>Pleosporomycetidae</taxon>
        <taxon>Pleosporales</taxon>
        <taxon>Pleosporales incertae sedis</taxon>
        <taxon>Aaosphaeria</taxon>
    </lineage>
</organism>
<dbReference type="GeneID" id="54287035"/>
<evidence type="ECO:0000313" key="1">
    <source>
        <dbReference type="EMBL" id="KAF2008748.1"/>
    </source>
</evidence>
<evidence type="ECO:0000313" key="2">
    <source>
        <dbReference type="Proteomes" id="UP000799778"/>
    </source>
</evidence>
<protein>
    <submittedName>
        <fullName evidence="1">Uncharacterized protein</fullName>
    </submittedName>
</protein>
<accession>A0A6A5X732</accession>
<dbReference type="EMBL" id="ML978081">
    <property type="protein sequence ID" value="KAF2008748.1"/>
    <property type="molecule type" value="Genomic_DNA"/>
</dbReference>
<dbReference type="Proteomes" id="UP000799778">
    <property type="component" value="Unassembled WGS sequence"/>
</dbReference>
<sequence>MNITLVADDRLEDQTGEYKLRIKPVRPCCVMLPRNPTKANYKLQYNVRKRFNSWILTAV</sequence>
<name>A0A6A5X732_9PLEO</name>